<feature type="binding site" evidence="4">
    <location>
        <position position="287"/>
    </location>
    <ligand>
        <name>S-adenosyl-L-methionine</name>
        <dbReference type="ChEBI" id="CHEBI:59789"/>
    </ligand>
</feature>
<evidence type="ECO:0000256" key="3">
    <source>
        <dbReference type="ARBA" id="ARBA00022691"/>
    </source>
</evidence>
<feature type="binding site" evidence="4">
    <location>
        <position position="318"/>
    </location>
    <ligand>
        <name>S-adenosyl-L-methionine</name>
        <dbReference type="ChEBI" id="CHEBI:59789"/>
    </ligand>
</feature>
<dbReference type="SUPFAM" id="SSF53335">
    <property type="entry name" value="S-adenosyl-L-methionine-dependent methyltransferases"/>
    <property type="match status" value="1"/>
</dbReference>
<evidence type="ECO:0000256" key="1">
    <source>
        <dbReference type="ARBA" id="ARBA00022603"/>
    </source>
</evidence>
<dbReference type="EMBL" id="BDSP01000153">
    <property type="protein sequence ID" value="GAX21136.1"/>
    <property type="molecule type" value="Genomic_DNA"/>
</dbReference>
<keyword evidence="1 4" id="KW-0489">Methyltransferase</keyword>
<organism evidence="5 6">
    <name type="scientific">Fistulifera solaris</name>
    <name type="common">Oleaginous diatom</name>
    <dbReference type="NCBI Taxonomy" id="1519565"/>
    <lineage>
        <taxon>Eukaryota</taxon>
        <taxon>Sar</taxon>
        <taxon>Stramenopiles</taxon>
        <taxon>Ochrophyta</taxon>
        <taxon>Bacillariophyta</taxon>
        <taxon>Bacillariophyceae</taxon>
        <taxon>Bacillariophycidae</taxon>
        <taxon>Naviculales</taxon>
        <taxon>Naviculaceae</taxon>
        <taxon>Fistulifera</taxon>
    </lineage>
</organism>
<protein>
    <submittedName>
        <fullName evidence="5">Methyltransferase-like protein 6</fullName>
    </submittedName>
</protein>
<comment type="similarity">
    <text evidence="4">Belongs to the class I-like SAM-binding methyltransferase superfamily. RNA M5U methyltransferase family.</text>
</comment>
<gene>
    <name evidence="5" type="ORF">FisN_1Lh188</name>
</gene>
<dbReference type="PANTHER" id="PTHR47548:SF1">
    <property type="entry name" value="S-ADENOSYL-L-METHIONINE-DEPENDENT METHYLTRANSFERASES SUPERFAMILY PROTEIN"/>
    <property type="match status" value="1"/>
</dbReference>
<proteinExistence type="inferred from homology"/>
<keyword evidence="3 4" id="KW-0949">S-adenosyl-L-methionine</keyword>
<evidence type="ECO:0000313" key="5">
    <source>
        <dbReference type="EMBL" id="GAX21136.1"/>
    </source>
</evidence>
<dbReference type="InterPro" id="IPR010280">
    <property type="entry name" value="U5_MeTrfase_fam"/>
</dbReference>
<dbReference type="GO" id="GO:0008173">
    <property type="term" value="F:RNA methyltransferase activity"/>
    <property type="evidence" value="ECO:0007669"/>
    <property type="project" value="InterPro"/>
</dbReference>
<evidence type="ECO:0000256" key="2">
    <source>
        <dbReference type="ARBA" id="ARBA00022679"/>
    </source>
</evidence>
<feature type="active site" description="Nucleophile" evidence="4">
    <location>
        <position position="458"/>
    </location>
</feature>
<dbReference type="OrthoDB" id="10250660at2759"/>
<dbReference type="GO" id="GO:0006396">
    <property type="term" value="P:RNA processing"/>
    <property type="evidence" value="ECO:0007669"/>
    <property type="project" value="InterPro"/>
</dbReference>
<dbReference type="Gene3D" id="3.40.50.150">
    <property type="entry name" value="Vaccinia Virus protein VP39"/>
    <property type="match status" value="1"/>
</dbReference>
<keyword evidence="2 4" id="KW-0808">Transferase</keyword>
<reference evidence="5 6" key="1">
    <citation type="journal article" date="2015" name="Plant Cell">
        <title>Oil accumulation by the oleaginous diatom Fistulifera solaris as revealed by the genome and transcriptome.</title>
        <authorList>
            <person name="Tanaka T."/>
            <person name="Maeda Y."/>
            <person name="Veluchamy A."/>
            <person name="Tanaka M."/>
            <person name="Abida H."/>
            <person name="Marechal E."/>
            <person name="Bowler C."/>
            <person name="Muto M."/>
            <person name="Sunaga Y."/>
            <person name="Tanaka M."/>
            <person name="Yoshino T."/>
            <person name="Taniguchi T."/>
            <person name="Fukuda Y."/>
            <person name="Nemoto M."/>
            <person name="Matsumoto M."/>
            <person name="Wong P.S."/>
            <person name="Aburatani S."/>
            <person name="Fujibuchi W."/>
        </authorList>
    </citation>
    <scope>NUCLEOTIDE SEQUENCE [LARGE SCALE GENOMIC DNA]</scope>
    <source>
        <strain evidence="5 6">JPCC DA0580</strain>
    </source>
</reference>
<comment type="caution">
    <text evidence="5">The sequence shown here is derived from an EMBL/GenBank/DDBJ whole genome shotgun (WGS) entry which is preliminary data.</text>
</comment>
<dbReference type="InterPro" id="IPR053304">
    <property type="entry name" value="RNA_M5U_MTase"/>
</dbReference>
<feature type="binding site" evidence="4">
    <location>
        <position position="260"/>
    </location>
    <ligand>
        <name>S-adenosyl-L-methionine</name>
        <dbReference type="ChEBI" id="CHEBI:59789"/>
    </ligand>
</feature>
<accession>A0A1Z5K4J9</accession>
<feature type="binding site" evidence="4">
    <location>
        <position position="406"/>
    </location>
    <ligand>
        <name>S-adenosyl-L-methionine</name>
        <dbReference type="ChEBI" id="CHEBI:59789"/>
    </ligand>
</feature>
<dbReference type="Gene3D" id="2.40.50.1070">
    <property type="match status" value="1"/>
</dbReference>
<dbReference type="PROSITE" id="PS51687">
    <property type="entry name" value="SAM_MT_RNA_M5U"/>
    <property type="match status" value="1"/>
</dbReference>
<keyword evidence="6" id="KW-1185">Reference proteome</keyword>
<dbReference type="InParanoid" id="A0A1Z5K4J9"/>
<dbReference type="GO" id="GO:0032259">
    <property type="term" value="P:methylation"/>
    <property type="evidence" value="ECO:0007669"/>
    <property type="project" value="UniProtKB-KW"/>
</dbReference>
<dbReference type="Proteomes" id="UP000198406">
    <property type="component" value="Unassembled WGS sequence"/>
</dbReference>
<dbReference type="PANTHER" id="PTHR47548">
    <property type="entry name" value="BNAA06G32370D PROTEIN"/>
    <property type="match status" value="1"/>
</dbReference>
<dbReference type="AlphaFoldDB" id="A0A1Z5K4J9"/>
<name>A0A1Z5K4J9_FISSO</name>
<evidence type="ECO:0000313" key="6">
    <source>
        <dbReference type="Proteomes" id="UP000198406"/>
    </source>
</evidence>
<dbReference type="InterPro" id="IPR029063">
    <property type="entry name" value="SAM-dependent_MTases_sf"/>
</dbReference>
<evidence type="ECO:0000256" key="4">
    <source>
        <dbReference type="PROSITE-ProRule" id="PRU01024"/>
    </source>
</evidence>
<sequence length="503" mass="56031">MANRNPAVNQRRLEEAIGCKHFQECSGCVVDQNVAAVSVVQSAKFYFSSTSVRRKRVDILDRGLPFATEEKDDGFYKVVVPSKVQAWRTQAKLAVAPKSSTWSKDGCQFGLFRQGTHTVLEIPDCTVHHPSINRAVHALVEATEKLGIAAYQENTRDYGLRYVQFQVERVTGKICLTLIWNAETLKQTQPALSRLIKELEAKQPELWHSFWCHCNDSTGNNIFSRNPRRWHRISGPEFIREPIPATDQGWLYFSPLTFRQGNLDGFDIIAEDVARAIPGGSKVCELYAGVGLLGLTALSYHANEENGSAPLPWIRCSDENPSNSRCFYRAVDSLPLHVSGRGVGQMQDDSDEKFLTLAELAAMVESGKTPPISQDSKREEPSYLVASAGQALKAGQALGAQVLIVDPPRKGLESEVLDELCKPFNPNQPYVERSTFLTMFDDKVNWVNDVETLIYVSCGFDALARDCERLLSSPAGWVLQSATGYVLFPGSDHVETLAIFKRR</sequence>